<feature type="transmembrane region" description="Helical" evidence="2">
    <location>
        <begin position="329"/>
        <end position="349"/>
    </location>
</feature>
<feature type="transmembrane region" description="Helical" evidence="2">
    <location>
        <begin position="208"/>
        <end position="228"/>
    </location>
</feature>
<sequence length="409" mass="43186">MPRGVERALLALVVGLAVVGLASLGEFNMVPAHQILDVALYGTALTLLGWVDRRMLPLVVAVGALIAVRAAFALTSTEAGLGDVVQAHKWLLNIAVVLLCSGRVARIPDLAARMAWVLIPLALLKYVVEVVALGHDRPGLLYENNFEIALLCGLVVVALRDMVHYRLVLLGMLGVAVVLAGSRSGAIAFGITALFAVHTLIGAKAVRLYVAALTAAGAIVAAALLFAARYEAEGQVDRLNFAAIFGDETGERGLVGWLLGPPPMTALTTESCARLDFYAVLIADQSANECYSVVLHAFLLRVLFDFGLVGLVAAFAIPAYVMVRNHVPWPVVTALTLIAFSNSASVSGINNPFITLPIVLAILAGNARVADAPGPAVTGPDHSATPWRRHRPPEPMSARLPSTSRKDTP</sequence>
<feature type="transmembrane region" description="Helical" evidence="2">
    <location>
        <begin position="167"/>
        <end position="196"/>
    </location>
</feature>
<keyword evidence="2" id="KW-0812">Transmembrane</keyword>
<organism evidence="3 4">
    <name type="scientific">Demequina litorisediminis</name>
    <dbReference type="NCBI Taxonomy" id="1849022"/>
    <lineage>
        <taxon>Bacteria</taxon>
        <taxon>Bacillati</taxon>
        <taxon>Actinomycetota</taxon>
        <taxon>Actinomycetes</taxon>
        <taxon>Micrococcales</taxon>
        <taxon>Demequinaceae</taxon>
        <taxon>Demequina</taxon>
    </lineage>
</organism>
<proteinExistence type="predicted"/>
<feature type="transmembrane region" description="Helical" evidence="2">
    <location>
        <begin position="34"/>
        <end position="51"/>
    </location>
</feature>
<dbReference type="EMBL" id="BSUN01000001">
    <property type="protein sequence ID" value="GMA35208.1"/>
    <property type="molecule type" value="Genomic_DNA"/>
</dbReference>
<protein>
    <recommendedName>
        <fullName evidence="5">O-Antigen ligase</fullName>
    </recommendedName>
</protein>
<evidence type="ECO:0000256" key="1">
    <source>
        <dbReference type="SAM" id="MobiDB-lite"/>
    </source>
</evidence>
<comment type="caution">
    <text evidence="3">The sequence shown here is derived from an EMBL/GenBank/DDBJ whole genome shotgun (WGS) entry which is preliminary data.</text>
</comment>
<accession>A0ABQ6IEL3</accession>
<evidence type="ECO:0000256" key="2">
    <source>
        <dbReference type="SAM" id="Phobius"/>
    </source>
</evidence>
<feature type="region of interest" description="Disordered" evidence="1">
    <location>
        <begin position="374"/>
        <end position="409"/>
    </location>
</feature>
<reference evidence="4" key="1">
    <citation type="journal article" date="2019" name="Int. J. Syst. Evol. Microbiol.">
        <title>The Global Catalogue of Microorganisms (GCM) 10K type strain sequencing project: providing services to taxonomists for standard genome sequencing and annotation.</title>
        <authorList>
            <consortium name="The Broad Institute Genomics Platform"/>
            <consortium name="The Broad Institute Genome Sequencing Center for Infectious Disease"/>
            <person name="Wu L."/>
            <person name="Ma J."/>
        </authorList>
    </citation>
    <scope>NUCLEOTIDE SEQUENCE [LARGE SCALE GENOMIC DNA]</scope>
    <source>
        <strain evidence="4">NBRC 112299</strain>
    </source>
</reference>
<keyword evidence="2" id="KW-1133">Transmembrane helix</keyword>
<feature type="transmembrane region" description="Helical" evidence="2">
    <location>
        <begin position="302"/>
        <end position="323"/>
    </location>
</feature>
<gene>
    <name evidence="3" type="ORF">GCM10025876_14120</name>
</gene>
<name>A0ABQ6IEL3_9MICO</name>
<evidence type="ECO:0008006" key="5">
    <source>
        <dbReference type="Google" id="ProtNLM"/>
    </source>
</evidence>
<evidence type="ECO:0000313" key="3">
    <source>
        <dbReference type="EMBL" id="GMA35208.1"/>
    </source>
</evidence>
<keyword evidence="4" id="KW-1185">Reference proteome</keyword>
<dbReference type="Proteomes" id="UP001157125">
    <property type="component" value="Unassembled WGS sequence"/>
</dbReference>
<feature type="transmembrane region" description="Helical" evidence="2">
    <location>
        <begin position="87"/>
        <end position="105"/>
    </location>
</feature>
<evidence type="ECO:0000313" key="4">
    <source>
        <dbReference type="Proteomes" id="UP001157125"/>
    </source>
</evidence>
<feature type="transmembrane region" description="Helical" evidence="2">
    <location>
        <begin position="58"/>
        <end position="75"/>
    </location>
</feature>
<keyword evidence="2" id="KW-0472">Membrane</keyword>